<organism evidence="1 2">
    <name type="scientific">Plakobranchus ocellatus</name>
    <dbReference type="NCBI Taxonomy" id="259542"/>
    <lineage>
        <taxon>Eukaryota</taxon>
        <taxon>Metazoa</taxon>
        <taxon>Spiralia</taxon>
        <taxon>Lophotrochozoa</taxon>
        <taxon>Mollusca</taxon>
        <taxon>Gastropoda</taxon>
        <taxon>Heterobranchia</taxon>
        <taxon>Euthyneura</taxon>
        <taxon>Panpulmonata</taxon>
        <taxon>Sacoglossa</taxon>
        <taxon>Placobranchoidea</taxon>
        <taxon>Plakobranchidae</taxon>
        <taxon>Plakobranchus</taxon>
    </lineage>
</organism>
<sequence length="151" mass="16526">MQLAAQLLGDAKGPEAPTAIDIVRVGNEAEVTETSMMKGLTRLVCARNKAATVQEAPMARDLVHAGLEIHRSSTVQEAPNARGLVHMGIDAVRSLHNERSRIGWTTQGYRKPLRREVLGVWGGGLPVHGDPRLPCEMSYEGENRGGRWQRP</sequence>
<dbReference type="EMBL" id="BLXT01007498">
    <property type="protein sequence ID" value="GFO39503.1"/>
    <property type="molecule type" value="Genomic_DNA"/>
</dbReference>
<protein>
    <submittedName>
        <fullName evidence="1">Uncharacterized protein</fullName>
    </submittedName>
</protein>
<name>A0AAV4D621_9GAST</name>
<dbReference type="Proteomes" id="UP000735302">
    <property type="component" value="Unassembled WGS sequence"/>
</dbReference>
<evidence type="ECO:0000313" key="2">
    <source>
        <dbReference type="Proteomes" id="UP000735302"/>
    </source>
</evidence>
<gene>
    <name evidence="1" type="ORF">PoB_006600800</name>
</gene>
<comment type="caution">
    <text evidence="1">The sequence shown here is derived from an EMBL/GenBank/DDBJ whole genome shotgun (WGS) entry which is preliminary data.</text>
</comment>
<dbReference type="AlphaFoldDB" id="A0AAV4D621"/>
<keyword evidence="2" id="KW-1185">Reference proteome</keyword>
<evidence type="ECO:0000313" key="1">
    <source>
        <dbReference type="EMBL" id="GFO39503.1"/>
    </source>
</evidence>
<reference evidence="1 2" key="1">
    <citation type="journal article" date="2021" name="Elife">
        <title>Chloroplast acquisition without the gene transfer in kleptoplastic sea slugs, Plakobranchus ocellatus.</title>
        <authorList>
            <person name="Maeda T."/>
            <person name="Takahashi S."/>
            <person name="Yoshida T."/>
            <person name="Shimamura S."/>
            <person name="Takaki Y."/>
            <person name="Nagai Y."/>
            <person name="Toyoda A."/>
            <person name="Suzuki Y."/>
            <person name="Arimoto A."/>
            <person name="Ishii H."/>
            <person name="Satoh N."/>
            <person name="Nishiyama T."/>
            <person name="Hasebe M."/>
            <person name="Maruyama T."/>
            <person name="Minagawa J."/>
            <person name="Obokata J."/>
            <person name="Shigenobu S."/>
        </authorList>
    </citation>
    <scope>NUCLEOTIDE SEQUENCE [LARGE SCALE GENOMIC DNA]</scope>
</reference>
<accession>A0AAV4D621</accession>
<proteinExistence type="predicted"/>